<dbReference type="Pfam" id="PF02812">
    <property type="entry name" value="ELFV_dehydrog_N"/>
    <property type="match status" value="1"/>
</dbReference>
<dbReference type="Gene3D" id="3.40.50.720">
    <property type="entry name" value="NAD(P)-binding Rossmann-like Domain"/>
    <property type="match status" value="1"/>
</dbReference>
<dbReference type="EMBL" id="JAGIBU010000011">
    <property type="protein sequence ID" value="MBS7825374.1"/>
    <property type="molecule type" value="Genomic_DNA"/>
</dbReference>
<dbReference type="GO" id="GO:0006538">
    <property type="term" value="P:L-glutamate catabolic process"/>
    <property type="evidence" value="ECO:0007669"/>
    <property type="project" value="TreeGrafter"/>
</dbReference>
<evidence type="ECO:0000256" key="6">
    <source>
        <dbReference type="PIRSR" id="PIRSR000185-1"/>
    </source>
</evidence>
<dbReference type="SUPFAM" id="SSF51735">
    <property type="entry name" value="NAD(P)-binding Rossmann-fold domains"/>
    <property type="match status" value="1"/>
</dbReference>
<comment type="caution">
    <text evidence="11">The sequence shown here is derived from an EMBL/GenBank/DDBJ whole genome shotgun (WGS) entry which is preliminary data.</text>
</comment>
<comment type="catalytic activity">
    <reaction evidence="4">
        <text>L-glutamate + NADP(+) + H2O = 2-oxoglutarate + NH4(+) + NADPH + H(+)</text>
        <dbReference type="Rhea" id="RHEA:11612"/>
        <dbReference type="ChEBI" id="CHEBI:15377"/>
        <dbReference type="ChEBI" id="CHEBI:15378"/>
        <dbReference type="ChEBI" id="CHEBI:16810"/>
        <dbReference type="ChEBI" id="CHEBI:28938"/>
        <dbReference type="ChEBI" id="CHEBI:29985"/>
        <dbReference type="ChEBI" id="CHEBI:57783"/>
        <dbReference type="ChEBI" id="CHEBI:58349"/>
        <dbReference type="EC" id="1.4.1.4"/>
    </reaction>
</comment>
<feature type="domain" description="Glutamate/phenylalanine/leucine/valine/L-tryptophan dehydrogenase C-terminal" evidence="10">
    <location>
        <begin position="184"/>
        <end position="426"/>
    </location>
</feature>
<feature type="binding site" evidence="7">
    <location>
        <position position="191"/>
    </location>
    <ligand>
        <name>NAD(+)</name>
        <dbReference type="ChEBI" id="CHEBI:57540"/>
    </ligand>
</feature>
<dbReference type="InterPro" id="IPR036291">
    <property type="entry name" value="NAD(P)-bd_dom_sf"/>
</dbReference>
<keyword evidence="3 5" id="KW-0560">Oxidoreductase</keyword>
<dbReference type="CDD" id="cd01076">
    <property type="entry name" value="NAD_bind_1_Glu_DH"/>
    <property type="match status" value="1"/>
</dbReference>
<dbReference type="PANTHER" id="PTHR11606">
    <property type="entry name" value="GLUTAMATE DEHYDROGENASE"/>
    <property type="match status" value="1"/>
</dbReference>
<evidence type="ECO:0000256" key="1">
    <source>
        <dbReference type="ARBA" id="ARBA00003868"/>
    </source>
</evidence>
<sequence>MEHDAYNPFTHAQKQFDHVATLLHLEEGMKDLLRSPMKEIHFSIPIKMDDGSTRMFKGFRMKHNEALGPAKGGIRFHPHESVDTVRALSMWMTWKCAVVGLPLGGGKGGVICDPQTLSLAEQERICRGYVRQIHTLFGPNTDVPAPDVMTNGQHMVWMLDEFETINQGHFPGMITGKPVNLGGSQGRTEATGYGVVYHLLALLAKKGLDIQNTRASIQGFGNVAQYAAELYSELGGKVVAVSCWNQKDQKSYTFRDLNGLNVAKLFEIKDAFGSLDIEKAKALGIEILPGEAWIEQDVEILIPAALENQITLESMAKMSNNVQIICEGANGPTAYEADAALFERGVTIIPDFLCNAGGVTCSYFEQVQGNTNFYWDKEEVLSKLQTFMNNAFENVYNVAKEKEINLRDAAYTIAITRVKEAVQARGWAS</sequence>
<evidence type="ECO:0000256" key="2">
    <source>
        <dbReference type="ARBA" id="ARBA00006382"/>
    </source>
</evidence>
<organism evidence="11 12">
    <name type="scientific">Wohlfahrtiimonas chitiniclastica</name>
    <dbReference type="NCBI Taxonomy" id="400946"/>
    <lineage>
        <taxon>Bacteria</taxon>
        <taxon>Pseudomonadati</taxon>
        <taxon>Pseudomonadota</taxon>
        <taxon>Gammaproteobacteria</taxon>
        <taxon>Cardiobacteriales</taxon>
        <taxon>Ignatzschineriaceae</taxon>
        <taxon>Wohlfahrtiimonas</taxon>
    </lineage>
</organism>
<dbReference type="InterPro" id="IPR006096">
    <property type="entry name" value="Glu/Leu/Phe/Val/Trp_DH_C"/>
</dbReference>
<dbReference type="SUPFAM" id="SSF53223">
    <property type="entry name" value="Aminoacid dehydrogenase-like, N-terminal domain"/>
    <property type="match status" value="1"/>
</dbReference>
<dbReference type="GO" id="GO:0004354">
    <property type="term" value="F:glutamate dehydrogenase (NADP+) activity"/>
    <property type="evidence" value="ECO:0007669"/>
    <property type="project" value="UniProtKB-EC"/>
</dbReference>
<evidence type="ECO:0000259" key="10">
    <source>
        <dbReference type="SMART" id="SM00839"/>
    </source>
</evidence>
<dbReference type="InterPro" id="IPR033922">
    <property type="entry name" value="NAD_bind_Glu_DH"/>
</dbReference>
<dbReference type="Gene3D" id="3.40.50.10860">
    <property type="entry name" value="Leucine Dehydrogenase, chain A, domain 1"/>
    <property type="match status" value="1"/>
</dbReference>
<feature type="site" description="Important for catalysis" evidence="8">
    <location>
        <position position="147"/>
    </location>
</feature>
<dbReference type="Pfam" id="PF00208">
    <property type="entry name" value="ELFV_dehydrog"/>
    <property type="match status" value="1"/>
</dbReference>
<evidence type="ECO:0000256" key="9">
    <source>
        <dbReference type="RuleBase" id="RU004417"/>
    </source>
</evidence>
<dbReference type="Proteomes" id="UP000680020">
    <property type="component" value="Unassembled WGS sequence"/>
</dbReference>
<evidence type="ECO:0000256" key="3">
    <source>
        <dbReference type="ARBA" id="ARBA00023002"/>
    </source>
</evidence>
<gene>
    <name evidence="11" type="ORF">J7561_09205</name>
</gene>
<keyword evidence="7" id="KW-0547">Nucleotide-binding</keyword>
<evidence type="ECO:0000313" key="11">
    <source>
        <dbReference type="EMBL" id="MBS7825374.1"/>
    </source>
</evidence>
<feature type="binding site" evidence="7">
    <location>
        <position position="222"/>
    </location>
    <ligand>
        <name>NAD(+)</name>
        <dbReference type="ChEBI" id="CHEBI:57540"/>
    </ligand>
</feature>
<dbReference type="GO" id="GO:0004352">
    <property type="term" value="F:glutamate dehydrogenase (NAD+) activity"/>
    <property type="evidence" value="ECO:0007669"/>
    <property type="project" value="TreeGrafter"/>
</dbReference>
<name>A0AB35BYK1_9GAMM</name>
<feature type="binding site" evidence="7">
    <location>
        <position position="95"/>
    </location>
    <ligand>
        <name>substrate</name>
    </ligand>
</feature>
<dbReference type="AlphaFoldDB" id="A0AB35BYK1"/>
<evidence type="ECO:0000256" key="5">
    <source>
        <dbReference type="PIRNR" id="PIRNR000185"/>
    </source>
</evidence>
<keyword evidence="7" id="KW-0520">NAD</keyword>
<dbReference type="PRINTS" id="PR00082">
    <property type="entry name" value="GLFDHDRGNASE"/>
</dbReference>
<dbReference type="InterPro" id="IPR046346">
    <property type="entry name" value="Aminoacid_DH-like_N_sf"/>
</dbReference>
<dbReference type="InterPro" id="IPR014362">
    <property type="entry name" value="Glu_DH"/>
</dbReference>
<dbReference type="InterPro" id="IPR006095">
    <property type="entry name" value="Glu/Leu/Phe/Val/Trp_DH"/>
</dbReference>
<evidence type="ECO:0000256" key="7">
    <source>
        <dbReference type="PIRSR" id="PIRSR000185-2"/>
    </source>
</evidence>
<dbReference type="SMART" id="SM00839">
    <property type="entry name" value="ELFV_dehydrog"/>
    <property type="match status" value="1"/>
</dbReference>
<evidence type="ECO:0000313" key="12">
    <source>
        <dbReference type="Proteomes" id="UP000680020"/>
    </source>
</evidence>
<reference evidence="11" key="1">
    <citation type="submission" date="2021-03" db="EMBL/GenBank/DDBJ databases">
        <title>Identification and antibiotic profiling of Wohlfahrtiimonas chitiniclastica, an underestimated human pathogen.</title>
        <authorList>
            <person name="Kopf A."/>
            <person name="Bunk B."/>
            <person name="Coldewey S."/>
            <person name="Gunzer F."/>
            <person name="Riedel T."/>
            <person name="Schroettner P."/>
        </authorList>
    </citation>
    <scope>NUCLEOTIDE SEQUENCE</scope>
    <source>
        <strain evidence="11">DSM 100917</strain>
    </source>
</reference>
<feature type="binding site" evidence="7">
    <location>
        <position position="362"/>
    </location>
    <ligand>
        <name>substrate</name>
    </ligand>
</feature>
<dbReference type="PANTHER" id="PTHR11606:SF13">
    <property type="entry name" value="GLUTAMATE DEHYDROGENASE 1, MITOCHONDRIAL"/>
    <property type="match status" value="1"/>
</dbReference>
<accession>A0AB35BYK1</accession>
<dbReference type="PROSITE" id="PS00074">
    <property type="entry name" value="GLFV_DEHYDROGENASE"/>
    <property type="match status" value="1"/>
</dbReference>
<comment type="function">
    <text evidence="1">Catalyzes the reversible oxidative deamination of glutamate to alpha-ketoglutarate and ammonia.</text>
</comment>
<dbReference type="GO" id="GO:0000166">
    <property type="term" value="F:nucleotide binding"/>
    <property type="evidence" value="ECO:0007669"/>
    <property type="project" value="UniProtKB-KW"/>
</dbReference>
<dbReference type="InterPro" id="IPR033524">
    <property type="entry name" value="Glu/Leu/Phe/Val_DH_AS"/>
</dbReference>
<proteinExistence type="inferred from homology"/>
<dbReference type="RefSeq" id="WP_213404282.1">
    <property type="nucleotide sequence ID" value="NZ_JAGIBT010000011.1"/>
</dbReference>
<dbReference type="PIRSF" id="PIRSF000185">
    <property type="entry name" value="Glu_DH"/>
    <property type="match status" value="1"/>
</dbReference>
<comment type="similarity">
    <text evidence="2 5 9">Belongs to the Glu/Leu/Phe/Val dehydrogenases family.</text>
</comment>
<feature type="active site" description="Proton donor" evidence="6">
    <location>
        <position position="107"/>
    </location>
</feature>
<evidence type="ECO:0000256" key="8">
    <source>
        <dbReference type="PIRSR" id="PIRSR000185-3"/>
    </source>
</evidence>
<evidence type="ECO:0000256" key="4">
    <source>
        <dbReference type="ARBA" id="ARBA00048584"/>
    </source>
</evidence>
<dbReference type="InterPro" id="IPR006097">
    <property type="entry name" value="Glu/Leu/Phe/Val/Trp_DH_dimer"/>
</dbReference>
<protein>
    <recommendedName>
        <fullName evidence="5">Glutamate dehydrogenase</fullName>
    </recommendedName>
</protein>
<feature type="binding site" evidence="7">
    <location>
        <position position="71"/>
    </location>
    <ligand>
        <name>substrate</name>
    </ligand>
</feature>